<dbReference type="Proteomes" id="UP000694701">
    <property type="component" value="Unplaced"/>
</dbReference>
<reference evidence="1" key="1">
    <citation type="submission" date="2025-08" db="UniProtKB">
        <authorList>
            <consortium name="Ensembl"/>
        </authorList>
    </citation>
    <scope>IDENTIFICATION</scope>
</reference>
<dbReference type="Ensembl" id="ENSCCRT00020077846.1">
    <property type="protein sequence ID" value="ENSCCRP00020070863.1"/>
    <property type="gene ID" value="ENSCCRG00020033143.1"/>
</dbReference>
<evidence type="ECO:0000313" key="1">
    <source>
        <dbReference type="Ensembl" id="ENSCCRP00020070863.1"/>
    </source>
</evidence>
<dbReference type="InterPro" id="IPR018888">
    <property type="entry name" value="UPF0561"/>
</dbReference>
<dbReference type="AlphaFoldDB" id="A0A8C2HWB3"/>
<accession>A0A8C2HWB3</accession>
<organism evidence="1 2">
    <name type="scientific">Cyprinus carpio</name>
    <name type="common">Common carp</name>
    <dbReference type="NCBI Taxonomy" id="7962"/>
    <lineage>
        <taxon>Eukaryota</taxon>
        <taxon>Metazoa</taxon>
        <taxon>Chordata</taxon>
        <taxon>Craniata</taxon>
        <taxon>Vertebrata</taxon>
        <taxon>Euteleostomi</taxon>
        <taxon>Actinopterygii</taxon>
        <taxon>Neopterygii</taxon>
        <taxon>Teleostei</taxon>
        <taxon>Ostariophysi</taxon>
        <taxon>Cypriniformes</taxon>
        <taxon>Cyprinidae</taxon>
        <taxon>Cyprininae</taxon>
        <taxon>Cyprinus</taxon>
    </lineage>
</organism>
<protein>
    <submittedName>
        <fullName evidence="1">Uncharacterized protein</fullName>
    </submittedName>
</protein>
<evidence type="ECO:0000313" key="2">
    <source>
        <dbReference type="Proteomes" id="UP000694701"/>
    </source>
</evidence>
<proteinExistence type="predicted"/>
<name>A0A8C2HWB3_CYPCA</name>
<sequence>FVFINIPLPFHPGGRLDMSHGFLKHIRRNQIARSPSPLTLTRLQFHRWTTS</sequence>
<dbReference type="Pfam" id="PF10573">
    <property type="entry name" value="UPF0561"/>
    <property type="match status" value="1"/>
</dbReference>